<reference evidence="4" key="2">
    <citation type="submission" date="2021-04" db="EMBL/GenBank/DDBJ databases">
        <authorList>
            <person name="Gilroy R."/>
        </authorList>
    </citation>
    <scope>NUCLEOTIDE SEQUENCE</scope>
    <source>
        <strain evidence="4">ChiGjej1B1-14440</strain>
    </source>
</reference>
<dbReference type="SUPFAM" id="SSF52218">
    <property type="entry name" value="Flavoproteins"/>
    <property type="match status" value="1"/>
</dbReference>
<keyword evidence="1" id="KW-0285">Flavoprotein</keyword>
<evidence type="ECO:0000313" key="5">
    <source>
        <dbReference type="Proteomes" id="UP000886724"/>
    </source>
</evidence>
<dbReference type="Gene3D" id="3.40.50.360">
    <property type="match status" value="1"/>
</dbReference>
<gene>
    <name evidence="4" type="ORF">H9980_01575</name>
</gene>
<dbReference type="AlphaFoldDB" id="A0A9D1XJT8"/>
<proteinExistence type="predicted"/>
<evidence type="ECO:0000313" key="4">
    <source>
        <dbReference type="EMBL" id="HIX80644.1"/>
    </source>
</evidence>
<evidence type="ECO:0000256" key="1">
    <source>
        <dbReference type="ARBA" id="ARBA00022630"/>
    </source>
</evidence>
<sequence length="183" mass="20870">MSRKCLIISSSPRRKGNSEILCQQFAKGAMEAGVEVEKINLNDYNILPCLACEYCRHHDNQCIRKDDSNQVIQKMIDADIWLLASPVYFYSISSQMKLLIDRMFAREYEIRNAKKRKDVYYLITSGSPDHDQMTGTIESLRGFIKVLRTVDEKGIIYGTGAFLLGDAKKHVAFNQAYEMGKAV</sequence>
<dbReference type="PANTHER" id="PTHR43278">
    <property type="entry name" value="NAD(P)H-DEPENDENT FMN-CONTAINING OXIDOREDUCTASE YWQN-RELATED"/>
    <property type="match status" value="1"/>
</dbReference>
<feature type="domain" description="NADPH-dependent FMN reductase-like" evidence="3">
    <location>
        <begin position="4"/>
        <end position="141"/>
    </location>
</feature>
<dbReference type="InterPro" id="IPR029039">
    <property type="entry name" value="Flavoprotein-like_sf"/>
</dbReference>
<dbReference type="Pfam" id="PF03358">
    <property type="entry name" value="FMN_red"/>
    <property type="match status" value="1"/>
</dbReference>
<organism evidence="4 5">
    <name type="scientific">Candidatus Erysipelatoclostridium merdavium</name>
    <dbReference type="NCBI Taxonomy" id="2838566"/>
    <lineage>
        <taxon>Bacteria</taxon>
        <taxon>Bacillati</taxon>
        <taxon>Bacillota</taxon>
        <taxon>Erysipelotrichia</taxon>
        <taxon>Erysipelotrichales</taxon>
        <taxon>Erysipelotrichales incertae sedis</taxon>
    </lineage>
</organism>
<name>A0A9D1XJT8_9FIRM</name>
<dbReference type="InterPro" id="IPR005025">
    <property type="entry name" value="FMN_Rdtase-like_dom"/>
</dbReference>
<dbReference type="InterPro" id="IPR051796">
    <property type="entry name" value="ISF_SsuE-like"/>
</dbReference>
<dbReference type="Proteomes" id="UP000886724">
    <property type="component" value="Unassembled WGS sequence"/>
</dbReference>
<reference evidence="4" key="1">
    <citation type="journal article" date="2021" name="PeerJ">
        <title>Extensive microbial diversity within the chicken gut microbiome revealed by metagenomics and culture.</title>
        <authorList>
            <person name="Gilroy R."/>
            <person name="Ravi A."/>
            <person name="Getino M."/>
            <person name="Pursley I."/>
            <person name="Horton D.L."/>
            <person name="Alikhan N.F."/>
            <person name="Baker D."/>
            <person name="Gharbi K."/>
            <person name="Hall N."/>
            <person name="Watson M."/>
            <person name="Adriaenssens E.M."/>
            <person name="Foster-Nyarko E."/>
            <person name="Jarju S."/>
            <person name="Secka A."/>
            <person name="Antonio M."/>
            <person name="Oren A."/>
            <person name="Chaudhuri R.R."/>
            <person name="La Ragione R."/>
            <person name="Hildebrand F."/>
            <person name="Pallen M.J."/>
        </authorList>
    </citation>
    <scope>NUCLEOTIDE SEQUENCE</scope>
    <source>
        <strain evidence="4">ChiGjej1B1-14440</strain>
    </source>
</reference>
<dbReference type="PANTHER" id="PTHR43278:SF2">
    <property type="entry name" value="IRON-SULFUR FLAVOPROTEIN"/>
    <property type="match status" value="1"/>
</dbReference>
<evidence type="ECO:0000256" key="2">
    <source>
        <dbReference type="ARBA" id="ARBA00022643"/>
    </source>
</evidence>
<keyword evidence="2" id="KW-0288">FMN</keyword>
<evidence type="ECO:0000259" key="3">
    <source>
        <dbReference type="Pfam" id="PF03358"/>
    </source>
</evidence>
<dbReference type="EMBL" id="DXET01000039">
    <property type="protein sequence ID" value="HIX80644.1"/>
    <property type="molecule type" value="Genomic_DNA"/>
</dbReference>
<accession>A0A9D1XJT8</accession>
<protein>
    <submittedName>
        <fullName evidence="4">Flavodoxin family protein</fullName>
    </submittedName>
</protein>
<dbReference type="GO" id="GO:0016491">
    <property type="term" value="F:oxidoreductase activity"/>
    <property type="evidence" value="ECO:0007669"/>
    <property type="project" value="InterPro"/>
</dbReference>
<comment type="caution">
    <text evidence="4">The sequence shown here is derived from an EMBL/GenBank/DDBJ whole genome shotgun (WGS) entry which is preliminary data.</text>
</comment>